<name>A0A5J4UXP1_9EUKA</name>
<dbReference type="Proteomes" id="UP000324800">
    <property type="component" value="Unassembled WGS sequence"/>
</dbReference>
<evidence type="ECO:0000256" key="5">
    <source>
        <dbReference type="SAM" id="Phobius"/>
    </source>
</evidence>
<feature type="transmembrane region" description="Helical" evidence="5">
    <location>
        <begin position="190"/>
        <end position="209"/>
    </location>
</feature>
<feature type="domain" description="Wntless-like transmembrane" evidence="6">
    <location>
        <begin position="151"/>
        <end position="389"/>
    </location>
</feature>
<dbReference type="InterPro" id="IPR040416">
    <property type="entry name" value="TMEM181"/>
</dbReference>
<dbReference type="PANTHER" id="PTHR31918:SF1">
    <property type="entry name" value="TRANSMEMBRANE PROTEIN 181"/>
    <property type="match status" value="1"/>
</dbReference>
<feature type="transmembrane region" description="Helical" evidence="5">
    <location>
        <begin position="294"/>
        <end position="315"/>
    </location>
</feature>
<accession>A0A5J4UXP1</accession>
<keyword evidence="4 5" id="KW-0472">Membrane</keyword>
<organism evidence="7 8">
    <name type="scientific">Streblomastix strix</name>
    <dbReference type="NCBI Taxonomy" id="222440"/>
    <lineage>
        <taxon>Eukaryota</taxon>
        <taxon>Metamonada</taxon>
        <taxon>Preaxostyla</taxon>
        <taxon>Oxymonadida</taxon>
        <taxon>Streblomastigidae</taxon>
        <taxon>Streblomastix</taxon>
    </lineage>
</organism>
<feature type="transmembrane region" description="Helical" evidence="5">
    <location>
        <begin position="367"/>
        <end position="387"/>
    </location>
</feature>
<evidence type="ECO:0000313" key="8">
    <source>
        <dbReference type="Proteomes" id="UP000324800"/>
    </source>
</evidence>
<dbReference type="GO" id="GO:0015643">
    <property type="term" value="F:toxic substance binding"/>
    <property type="evidence" value="ECO:0007669"/>
    <property type="project" value="InterPro"/>
</dbReference>
<dbReference type="InterPro" id="IPR047843">
    <property type="entry name" value="WLS-like_TM"/>
</dbReference>
<gene>
    <name evidence="7" type="ORF">EZS28_028976</name>
</gene>
<comment type="subcellular location">
    <subcellularLocation>
        <location evidence="1">Membrane</location>
        <topology evidence="1">Multi-pass membrane protein</topology>
    </subcellularLocation>
</comment>
<dbReference type="PANTHER" id="PTHR31918">
    <property type="entry name" value="TRANSMEMBRANE PROTEIN 181"/>
    <property type="match status" value="1"/>
</dbReference>
<dbReference type="EMBL" id="SNRW01011186">
    <property type="protein sequence ID" value="KAA6375496.1"/>
    <property type="molecule type" value="Genomic_DNA"/>
</dbReference>
<dbReference type="OrthoDB" id="28186at2759"/>
<keyword evidence="2 5" id="KW-0812">Transmembrane</keyword>
<keyword evidence="3 5" id="KW-1133">Transmembrane helix</keyword>
<dbReference type="Pfam" id="PF06664">
    <property type="entry name" value="WLS-like_TM"/>
    <property type="match status" value="1"/>
</dbReference>
<feature type="transmembrane region" description="Helical" evidence="5">
    <location>
        <begin position="221"/>
        <end position="246"/>
    </location>
</feature>
<proteinExistence type="predicted"/>
<feature type="transmembrane region" description="Helical" evidence="5">
    <location>
        <begin position="252"/>
        <end position="273"/>
    </location>
</feature>
<sequence length="468" mass="54411">MILPDPYIYTTESTWNCPEGLKEFDREICTGIDMLHEPFDYLIGSSDGKPVKNNLVLFGQPVNKEPSIGIHYEIEFWINTTDLKKGKTYNDTKYLFFGCWPDQPCDRITLLEFSGYHYNYSIGIKETVNQGLRLEGWVSDFVLTWRHDNLKFEKLFLIFRYVGLLITITILIFFFILFKKQQRPFLASEQKWILLMLSAMIIYNNPLYIGQIFQRGGFFTIFDSICASIGQCFMMLYPLVVLGGFISRKITFFSFYLLRIILCVLYSFTYLSMNIYLEIESILDPSRSLQSYPFFRWMVGIMIFLYALWLIFFFYNVARVFVVTKQHPKAIKGRYRVLVGALIIVTVIFQGFVLVQTIMRENRIRMVRVGVVWIANVLVWMMSVWFMPSRSERVTSTQVTGALHPKKGKSSQEMQNSGQLDITGAQLEPQVAQEGFITTVNPLAKGQSGFNLDFEDGFTGDVELDRYE</sequence>
<comment type="caution">
    <text evidence="7">The sequence shown here is derived from an EMBL/GenBank/DDBJ whole genome shotgun (WGS) entry which is preliminary data.</text>
</comment>
<evidence type="ECO:0000256" key="3">
    <source>
        <dbReference type="ARBA" id="ARBA00022989"/>
    </source>
</evidence>
<evidence type="ECO:0000313" key="7">
    <source>
        <dbReference type="EMBL" id="KAA6375496.1"/>
    </source>
</evidence>
<evidence type="ECO:0000256" key="4">
    <source>
        <dbReference type="ARBA" id="ARBA00023136"/>
    </source>
</evidence>
<dbReference type="GO" id="GO:0016020">
    <property type="term" value="C:membrane"/>
    <property type="evidence" value="ECO:0007669"/>
    <property type="project" value="UniProtKB-SubCell"/>
</dbReference>
<evidence type="ECO:0000259" key="6">
    <source>
        <dbReference type="Pfam" id="PF06664"/>
    </source>
</evidence>
<feature type="transmembrane region" description="Helical" evidence="5">
    <location>
        <begin position="155"/>
        <end position="178"/>
    </location>
</feature>
<evidence type="ECO:0000256" key="1">
    <source>
        <dbReference type="ARBA" id="ARBA00004141"/>
    </source>
</evidence>
<evidence type="ECO:0000256" key="2">
    <source>
        <dbReference type="ARBA" id="ARBA00022692"/>
    </source>
</evidence>
<reference evidence="7 8" key="1">
    <citation type="submission" date="2019-03" db="EMBL/GenBank/DDBJ databases">
        <title>Single cell metagenomics reveals metabolic interactions within the superorganism composed of flagellate Streblomastix strix and complex community of Bacteroidetes bacteria on its surface.</title>
        <authorList>
            <person name="Treitli S.C."/>
            <person name="Kolisko M."/>
            <person name="Husnik F."/>
            <person name="Keeling P."/>
            <person name="Hampl V."/>
        </authorList>
    </citation>
    <scope>NUCLEOTIDE SEQUENCE [LARGE SCALE GENOMIC DNA]</scope>
    <source>
        <strain evidence="7">ST1C</strain>
    </source>
</reference>
<dbReference type="AlphaFoldDB" id="A0A5J4UXP1"/>
<feature type="transmembrane region" description="Helical" evidence="5">
    <location>
        <begin position="335"/>
        <end position="355"/>
    </location>
</feature>
<protein>
    <recommendedName>
        <fullName evidence="6">Wntless-like transmembrane domain-containing protein</fullName>
    </recommendedName>
</protein>